<evidence type="ECO:0000259" key="6">
    <source>
        <dbReference type="PROSITE" id="PS51132"/>
    </source>
</evidence>
<feature type="region of interest" description="Disordered" evidence="4">
    <location>
        <begin position="427"/>
        <end position="543"/>
    </location>
</feature>
<evidence type="ECO:0000256" key="2">
    <source>
        <dbReference type="ARBA" id="ARBA00022525"/>
    </source>
</evidence>
<keyword evidence="5" id="KW-0732">Signal</keyword>
<feature type="region of interest" description="Disordered" evidence="4">
    <location>
        <begin position="328"/>
        <end position="413"/>
    </location>
</feature>
<feature type="compositionally biased region" description="Low complexity" evidence="4">
    <location>
        <begin position="436"/>
        <end position="474"/>
    </location>
</feature>
<evidence type="ECO:0000256" key="5">
    <source>
        <dbReference type="SAM" id="SignalP"/>
    </source>
</evidence>
<feature type="region of interest" description="Disordered" evidence="4">
    <location>
        <begin position="583"/>
        <end position="637"/>
    </location>
</feature>
<keyword evidence="2" id="KW-0964">Secreted</keyword>
<dbReference type="PROSITE" id="PS51132">
    <property type="entry name" value="OLF"/>
    <property type="match status" value="1"/>
</dbReference>
<feature type="region of interest" description="Disordered" evidence="4">
    <location>
        <begin position="649"/>
        <end position="672"/>
    </location>
</feature>
<dbReference type="PANTHER" id="PTHR23192:SF37">
    <property type="entry name" value="OLFACTOMEDIN-LIKE PROTEIN 2B"/>
    <property type="match status" value="1"/>
</dbReference>
<dbReference type="SMART" id="SM00284">
    <property type="entry name" value="OLF"/>
    <property type="match status" value="1"/>
</dbReference>
<evidence type="ECO:0000313" key="7">
    <source>
        <dbReference type="EMBL" id="KAG7487543.1"/>
    </source>
</evidence>
<feature type="region of interest" description="Disordered" evidence="4">
    <location>
        <begin position="27"/>
        <end position="51"/>
    </location>
</feature>
<evidence type="ECO:0000313" key="8">
    <source>
        <dbReference type="Proteomes" id="UP001046870"/>
    </source>
</evidence>
<dbReference type="Pfam" id="PF02191">
    <property type="entry name" value="OLF"/>
    <property type="match status" value="1"/>
</dbReference>
<feature type="compositionally biased region" description="Polar residues" evidence="4">
    <location>
        <begin position="355"/>
        <end position="394"/>
    </location>
</feature>
<gene>
    <name evidence="7" type="ORF">MATL_G00024720</name>
</gene>
<accession>A0A9D3QCY7</accession>
<feature type="compositionally biased region" description="Low complexity" evidence="4">
    <location>
        <begin position="482"/>
        <end position="543"/>
    </location>
</feature>
<feature type="compositionally biased region" description="Polar residues" evidence="4">
    <location>
        <begin position="401"/>
        <end position="413"/>
    </location>
</feature>
<dbReference type="GO" id="GO:0005615">
    <property type="term" value="C:extracellular space"/>
    <property type="evidence" value="ECO:0007669"/>
    <property type="project" value="TreeGrafter"/>
</dbReference>
<proteinExistence type="predicted"/>
<feature type="compositionally biased region" description="Low complexity" evidence="4">
    <location>
        <begin position="649"/>
        <end position="668"/>
    </location>
</feature>
<dbReference type="AlphaFoldDB" id="A0A9D3QCY7"/>
<feature type="compositionally biased region" description="Basic residues" evidence="4">
    <location>
        <begin position="328"/>
        <end position="339"/>
    </location>
</feature>
<dbReference type="OrthoDB" id="8626508at2759"/>
<reference evidence="7" key="1">
    <citation type="submission" date="2021-01" db="EMBL/GenBank/DDBJ databases">
        <authorList>
            <person name="Zahm M."/>
            <person name="Roques C."/>
            <person name="Cabau C."/>
            <person name="Klopp C."/>
            <person name="Donnadieu C."/>
            <person name="Jouanno E."/>
            <person name="Lampietro C."/>
            <person name="Louis A."/>
            <person name="Herpin A."/>
            <person name="Echchiki A."/>
            <person name="Berthelot C."/>
            <person name="Parey E."/>
            <person name="Roest-Crollius H."/>
            <person name="Braasch I."/>
            <person name="Postlethwait J."/>
            <person name="Bobe J."/>
            <person name="Montfort J."/>
            <person name="Bouchez O."/>
            <person name="Begum T."/>
            <person name="Mejri S."/>
            <person name="Adams A."/>
            <person name="Chen W.-J."/>
            <person name="Guiguen Y."/>
        </authorList>
    </citation>
    <scope>NUCLEOTIDE SEQUENCE</scope>
    <source>
        <strain evidence="7">YG-15Mar2019-1</strain>
        <tissue evidence="7">Brain</tissue>
    </source>
</reference>
<feature type="region of interest" description="Disordered" evidence="4">
    <location>
        <begin position="239"/>
        <end position="275"/>
    </location>
</feature>
<feature type="compositionally biased region" description="Basic and acidic residues" evidence="4">
    <location>
        <begin position="206"/>
        <end position="215"/>
    </location>
</feature>
<feature type="domain" description="Olfactomedin-like" evidence="6">
    <location>
        <begin position="698"/>
        <end position="955"/>
    </location>
</feature>
<feature type="signal peptide" evidence="5">
    <location>
        <begin position="1"/>
        <end position="19"/>
    </location>
</feature>
<evidence type="ECO:0000256" key="4">
    <source>
        <dbReference type="SAM" id="MobiDB-lite"/>
    </source>
</evidence>
<dbReference type="PANTHER" id="PTHR23192">
    <property type="entry name" value="OLFACTOMEDIN-RELATED"/>
    <property type="match status" value="1"/>
</dbReference>
<dbReference type="GO" id="GO:0007165">
    <property type="term" value="P:signal transduction"/>
    <property type="evidence" value="ECO:0007669"/>
    <property type="project" value="TreeGrafter"/>
</dbReference>
<organism evidence="7 8">
    <name type="scientific">Megalops atlanticus</name>
    <name type="common">Tarpon</name>
    <name type="synonym">Clupea gigantea</name>
    <dbReference type="NCBI Taxonomy" id="7932"/>
    <lineage>
        <taxon>Eukaryota</taxon>
        <taxon>Metazoa</taxon>
        <taxon>Chordata</taxon>
        <taxon>Craniata</taxon>
        <taxon>Vertebrata</taxon>
        <taxon>Euteleostomi</taxon>
        <taxon>Actinopterygii</taxon>
        <taxon>Neopterygii</taxon>
        <taxon>Teleostei</taxon>
        <taxon>Elopiformes</taxon>
        <taxon>Megalopidae</taxon>
        <taxon>Megalops</taxon>
    </lineage>
</organism>
<feature type="chain" id="PRO_5038952875" description="Olfactomedin-like domain-containing protein" evidence="5">
    <location>
        <begin position="20"/>
        <end position="955"/>
    </location>
</feature>
<sequence length="955" mass="104411">MSKLGILYILWCVVSCILAAPNETMDNTLKGGTPENKENLNDQNETLEDETDNQENILTQLLGDYDKVKALSEGSDCRCKCVVRPLSRSACRRIEEGSAKAQDFYTVETVTSGPDCKCACIAPPSALNPCEGDYRLKKLQNAGENDVKFSTIMELLEGSFYGMDLLKLHSVTTKLLGRVENIEKAVSQNHTKERVSLKSSFPEQVQPKEKPSHQHMEKRKRPSELGDAAAAYTHAEKFEERFVGSQGSSQGLSRPLLKRSQPEAPTVAQRAPSRVMTGPRGAVIRGITYYKSNAVEDGDEDESLAEDEFLSGDGSVDMLIEDQLLKHRPPPTKANRRAKPVAVPLSATATEREVTQNTLLTQAPQTNPATQVGSTTSVPVLTEGFSESDTNSPATMERATENASAATEAPTSTNAILKTTMVSPETTPFISESTPAIPETTSATSETAPAIPEDTPAIPDTTPAIPKSIPATPDTTPPNPETTPAIPGTTPSIPGTTPAIPGTTPAIPGTTPAIPGTTAAIPGTTPAIPETTPAIPGTTPAIPNTTVASLKTTVAIDDNTKAISETETAIPSTTVAPHKTTTAIPETTTPIPTQTTEAISSSTSGIPTTTADTTVTMTTEATSTPTAPPTTTRKTESSTLFLLTTSPTMTQRRTSTTTVTRTTTTRRTAAPRHKYRISWPESSSEENFGEVPPVPSGECKDTLATIADPVTHNTYGRNEGAWMKDPKSPDDKIYVTNYYYGNNLLEFRNMEIFKQGRFTNSYKLPYNWIGTGHVVYDGAFYYNRAFSRDIIKFDLRMRYVAAWTMLHNAVFEEANPWRWRGHSNIDFAVDESGLWVVYPAIDDEAFYQEVIILSKLNPLDLSIHRETSWRTGLRKNFYGNCFVICGVLYAVNTHSQMNANILYAYDTHTNTQMVPRLPFVNNYTYTTQIDYNPKDRILYAWDNGHQVTYNVIFAY</sequence>
<comment type="caution">
    <text evidence="3">Lacks conserved residue(s) required for the propagation of feature annotation.</text>
</comment>
<evidence type="ECO:0000256" key="3">
    <source>
        <dbReference type="PROSITE-ProRule" id="PRU00446"/>
    </source>
</evidence>
<dbReference type="EMBL" id="JAFDVH010000002">
    <property type="protein sequence ID" value="KAG7487543.1"/>
    <property type="molecule type" value="Genomic_DNA"/>
</dbReference>
<dbReference type="InterPro" id="IPR003112">
    <property type="entry name" value="Olfac-like_dom"/>
</dbReference>
<keyword evidence="8" id="KW-1185">Reference proteome</keyword>
<protein>
    <recommendedName>
        <fullName evidence="6">Olfactomedin-like domain-containing protein</fullName>
    </recommendedName>
</protein>
<name>A0A9D3QCY7_MEGAT</name>
<comment type="caution">
    <text evidence="7">The sequence shown here is derived from an EMBL/GenBank/DDBJ whole genome shotgun (WGS) entry which is preliminary data.</text>
</comment>
<feature type="region of interest" description="Disordered" evidence="4">
    <location>
        <begin position="187"/>
        <end position="225"/>
    </location>
</feature>
<comment type="subcellular location">
    <subcellularLocation>
        <location evidence="1">Secreted</location>
    </subcellularLocation>
</comment>
<dbReference type="Proteomes" id="UP001046870">
    <property type="component" value="Chromosome 2"/>
</dbReference>
<dbReference type="InterPro" id="IPR050605">
    <property type="entry name" value="Olfactomedin-like_domain"/>
</dbReference>
<evidence type="ECO:0000256" key="1">
    <source>
        <dbReference type="ARBA" id="ARBA00004613"/>
    </source>
</evidence>